<evidence type="ECO:0008006" key="8">
    <source>
        <dbReference type="Google" id="ProtNLM"/>
    </source>
</evidence>
<comment type="similarity">
    <text evidence="3">Belongs to the ustYa family.</text>
</comment>
<gene>
    <name evidence="6" type="ORF">EJ04DRAFT_492886</name>
</gene>
<keyword evidence="2" id="KW-0560">Oxidoreductase</keyword>
<feature type="region of interest" description="Disordered" evidence="4">
    <location>
        <begin position="1"/>
        <end position="23"/>
    </location>
</feature>
<feature type="transmembrane region" description="Helical" evidence="5">
    <location>
        <begin position="44"/>
        <end position="64"/>
    </location>
</feature>
<evidence type="ECO:0000256" key="4">
    <source>
        <dbReference type="SAM" id="MobiDB-lite"/>
    </source>
</evidence>
<keyword evidence="5" id="KW-0472">Membrane</keyword>
<keyword evidence="7" id="KW-1185">Reference proteome</keyword>
<proteinExistence type="inferred from homology"/>
<evidence type="ECO:0000313" key="6">
    <source>
        <dbReference type="EMBL" id="KAF2734833.1"/>
    </source>
</evidence>
<comment type="caution">
    <text evidence="6">The sequence shown here is derived from an EMBL/GenBank/DDBJ whole genome shotgun (WGS) entry which is preliminary data.</text>
</comment>
<dbReference type="PANTHER" id="PTHR33365">
    <property type="entry name" value="YALI0B05434P"/>
    <property type="match status" value="1"/>
</dbReference>
<dbReference type="InterPro" id="IPR021765">
    <property type="entry name" value="UstYa-like"/>
</dbReference>
<dbReference type="PANTHER" id="PTHR33365:SF11">
    <property type="entry name" value="TAT PATHWAY SIGNAL SEQUENCE"/>
    <property type="match status" value="1"/>
</dbReference>
<dbReference type="OrthoDB" id="3687641at2759"/>
<dbReference type="GO" id="GO:0016491">
    <property type="term" value="F:oxidoreductase activity"/>
    <property type="evidence" value="ECO:0007669"/>
    <property type="project" value="UniProtKB-KW"/>
</dbReference>
<dbReference type="Pfam" id="PF11807">
    <property type="entry name" value="UstYa"/>
    <property type="match status" value="1"/>
</dbReference>
<evidence type="ECO:0000313" key="7">
    <source>
        <dbReference type="Proteomes" id="UP000799444"/>
    </source>
</evidence>
<evidence type="ECO:0000256" key="3">
    <source>
        <dbReference type="ARBA" id="ARBA00035112"/>
    </source>
</evidence>
<dbReference type="AlphaFoldDB" id="A0A9P4V354"/>
<dbReference type="EMBL" id="ML996143">
    <property type="protein sequence ID" value="KAF2734833.1"/>
    <property type="molecule type" value="Genomic_DNA"/>
</dbReference>
<sequence length="263" mass="30060">MSPTQKYQELPSSDRESASSIVDESLEGEKEVTSRGKRRLWARVTARWWIVDVILVGIIVGLVIERQKPCLCLSDRFTEYGGDITGFAPRFSQDIMSFKPDLGFVPQNTSAFWDDEVREKWLSIVPRGLGYLKVTSPEKYHDLPTPIDDYPDDTVYTTSMPHQLHCLYNILEVYSAITSDNPHKVPTDMTFHLQHCFEYLRLSIMCCGDVALEGAQTTFPEGFPGSDGWDAQHVCRSYSEVYDYMDRNRVTDRVWIGGADEVH</sequence>
<keyword evidence="5" id="KW-1133">Transmembrane helix</keyword>
<dbReference type="GO" id="GO:0043386">
    <property type="term" value="P:mycotoxin biosynthetic process"/>
    <property type="evidence" value="ECO:0007669"/>
    <property type="project" value="InterPro"/>
</dbReference>
<comment type="pathway">
    <text evidence="1">Mycotoxin biosynthesis.</text>
</comment>
<feature type="compositionally biased region" description="Polar residues" evidence="4">
    <location>
        <begin position="1"/>
        <end position="11"/>
    </location>
</feature>
<name>A0A9P4V354_9PLEO</name>
<reference evidence="6" key="1">
    <citation type="journal article" date="2020" name="Stud. Mycol.">
        <title>101 Dothideomycetes genomes: a test case for predicting lifestyles and emergence of pathogens.</title>
        <authorList>
            <person name="Haridas S."/>
            <person name="Albert R."/>
            <person name="Binder M."/>
            <person name="Bloem J."/>
            <person name="Labutti K."/>
            <person name="Salamov A."/>
            <person name="Andreopoulos B."/>
            <person name="Baker S."/>
            <person name="Barry K."/>
            <person name="Bills G."/>
            <person name="Bluhm B."/>
            <person name="Cannon C."/>
            <person name="Castanera R."/>
            <person name="Culley D."/>
            <person name="Daum C."/>
            <person name="Ezra D."/>
            <person name="Gonzalez J."/>
            <person name="Henrissat B."/>
            <person name="Kuo A."/>
            <person name="Liang C."/>
            <person name="Lipzen A."/>
            <person name="Lutzoni F."/>
            <person name="Magnuson J."/>
            <person name="Mondo S."/>
            <person name="Nolan M."/>
            <person name="Ohm R."/>
            <person name="Pangilinan J."/>
            <person name="Park H.-J."/>
            <person name="Ramirez L."/>
            <person name="Alfaro M."/>
            <person name="Sun H."/>
            <person name="Tritt A."/>
            <person name="Yoshinaga Y."/>
            <person name="Zwiers L.-H."/>
            <person name="Turgeon B."/>
            <person name="Goodwin S."/>
            <person name="Spatafora J."/>
            <person name="Crous P."/>
            <person name="Grigoriev I."/>
        </authorList>
    </citation>
    <scope>NUCLEOTIDE SEQUENCE</scope>
    <source>
        <strain evidence="6">CBS 125425</strain>
    </source>
</reference>
<evidence type="ECO:0000256" key="5">
    <source>
        <dbReference type="SAM" id="Phobius"/>
    </source>
</evidence>
<organism evidence="6 7">
    <name type="scientific">Polyplosphaeria fusca</name>
    <dbReference type="NCBI Taxonomy" id="682080"/>
    <lineage>
        <taxon>Eukaryota</taxon>
        <taxon>Fungi</taxon>
        <taxon>Dikarya</taxon>
        <taxon>Ascomycota</taxon>
        <taxon>Pezizomycotina</taxon>
        <taxon>Dothideomycetes</taxon>
        <taxon>Pleosporomycetidae</taxon>
        <taxon>Pleosporales</taxon>
        <taxon>Tetraplosphaeriaceae</taxon>
        <taxon>Polyplosphaeria</taxon>
    </lineage>
</organism>
<keyword evidence="5" id="KW-0812">Transmembrane</keyword>
<accession>A0A9P4V354</accession>
<evidence type="ECO:0000256" key="2">
    <source>
        <dbReference type="ARBA" id="ARBA00023002"/>
    </source>
</evidence>
<protein>
    <recommendedName>
        <fullName evidence="8">Oxidase ustYa</fullName>
    </recommendedName>
</protein>
<dbReference type="Proteomes" id="UP000799444">
    <property type="component" value="Unassembled WGS sequence"/>
</dbReference>
<evidence type="ECO:0000256" key="1">
    <source>
        <dbReference type="ARBA" id="ARBA00004685"/>
    </source>
</evidence>